<dbReference type="GO" id="GO:0005975">
    <property type="term" value="P:carbohydrate metabolic process"/>
    <property type="evidence" value="ECO:0007669"/>
    <property type="project" value="InterPro"/>
</dbReference>
<dbReference type="InterPro" id="IPR008928">
    <property type="entry name" value="6-hairpin_glycosidase_sf"/>
</dbReference>
<sequence length="738" mass="83722">MTKAKPPCIIYVSSFPPRACGIATFTQDLTNAIDKEFNPGIKGRILAVNDNSTSIYNYSQKVKWNLHESEIEDYINCANLINKAEDVKLVNIQHEYGLHGGEWGDYLLPFLELLNKPVVTTLHTVLPNPPEKLLRVTKGITNRSEKIIVMTGHAAKLLHDAYGVPKSKINIIPHGVHHIPFPSKSKAKKKLNLSEYTVLSTFGMLNRDKGIEYAIAALPDIVKEFPNVLYLIIGATHPNIVKREGEKYRNKLHRLVLQLGLKDNVKFYNKYVTLAELIDYLKATDIYISPTLNPKQAVSGTISYALSCACPIIATANQYAVDTITPERGALVGFRNASAIKKALQELFKDRFACKEMGKNAYFYSRHMTWQNVALSYFKIFNEFAKIVPRRPDKLPPINLRHIQNLTDKFGIIQFARHTKPDIFSGYNLDDNARALLGLCHYYEKRPSEKILKMLDKYFKMVKFCQKKDGRFYNFLSYNRKFIDKSESEDSFGRAIWSLGGISGSLTLPEYLRRDSRKIINRSLPLASGLNSLRAQAFTILGLCQIAKQSAEAPLILLIKRLADKLVRRAELQAKNPVYPDWIWFEDCLTYSNSKLPEALFFAYEITNNHAYLATAEKTLAFLTAITFAKDYFEPIGQDGWYFAGGQRSYFDQQPEDVAAAVESYATAWQITGKKEYKELAQKAFAWFLGKNHLNQMVYDEATGGCYDGLGSHSLNFNQGAESTISYFLARLAIEKIQ</sequence>
<dbReference type="GO" id="GO:0016757">
    <property type="term" value="F:glycosyltransferase activity"/>
    <property type="evidence" value="ECO:0007669"/>
    <property type="project" value="InterPro"/>
</dbReference>
<gene>
    <name evidence="3" type="ORF">COX22_01120</name>
</gene>
<dbReference type="PANTHER" id="PTHR12526">
    <property type="entry name" value="GLYCOSYLTRANSFERASE"/>
    <property type="match status" value="1"/>
</dbReference>
<dbReference type="PANTHER" id="PTHR12526:SF572">
    <property type="entry name" value="BLL5144 PROTEIN"/>
    <property type="match status" value="1"/>
</dbReference>
<name>A0A2G9ZLG8_9BACT</name>
<dbReference type="Gene3D" id="1.50.10.20">
    <property type="match status" value="1"/>
</dbReference>
<evidence type="ECO:0000259" key="1">
    <source>
        <dbReference type="Pfam" id="PF00534"/>
    </source>
</evidence>
<dbReference type="InterPro" id="IPR028098">
    <property type="entry name" value="Glyco_trans_4-like_N"/>
</dbReference>
<evidence type="ECO:0000313" key="4">
    <source>
        <dbReference type="Proteomes" id="UP000230729"/>
    </source>
</evidence>
<evidence type="ECO:0000259" key="2">
    <source>
        <dbReference type="Pfam" id="PF13439"/>
    </source>
</evidence>
<accession>A0A2G9ZLG8</accession>
<reference evidence="3 4" key="1">
    <citation type="submission" date="2017-09" db="EMBL/GenBank/DDBJ databases">
        <title>Depth-based differentiation of microbial function through sediment-hosted aquifers and enrichment of novel symbionts in the deep terrestrial subsurface.</title>
        <authorList>
            <person name="Probst A.J."/>
            <person name="Ladd B."/>
            <person name="Jarett J.K."/>
            <person name="Geller-Mcgrath D.E."/>
            <person name="Sieber C.M."/>
            <person name="Emerson J.B."/>
            <person name="Anantharaman K."/>
            <person name="Thomas B.C."/>
            <person name="Malmstrom R."/>
            <person name="Stieglmeier M."/>
            <person name="Klingl A."/>
            <person name="Woyke T."/>
            <person name="Ryan C.M."/>
            <person name="Banfield J.F."/>
        </authorList>
    </citation>
    <scope>NUCLEOTIDE SEQUENCE [LARGE SCALE GENOMIC DNA]</scope>
    <source>
        <strain evidence="3">CG23_combo_of_CG06-09_8_20_14_all_49_15</strain>
    </source>
</reference>
<proteinExistence type="predicted"/>
<evidence type="ECO:0008006" key="5">
    <source>
        <dbReference type="Google" id="ProtNLM"/>
    </source>
</evidence>
<dbReference type="Pfam" id="PF13439">
    <property type="entry name" value="Glyco_transf_4"/>
    <property type="match status" value="1"/>
</dbReference>
<dbReference type="AlphaFoldDB" id="A0A2G9ZLG8"/>
<protein>
    <recommendedName>
        <fullName evidence="5">Glycosyl transferase family 1</fullName>
    </recommendedName>
</protein>
<dbReference type="EMBL" id="PCSD01000025">
    <property type="protein sequence ID" value="PIP34015.1"/>
    <property type="molecule type" value="Genomic_DNA"/>
</dbReference>
<dbReference type="Pfam" id="PF00534">
    <property type="entry name" value="Glycos_transf_1"/>
    <property type="match status" value="1"/>
</dbReference>
<feature type="domain" description="Glycosyltransferase subfamily 4-like N-terminal" evidence="2">
    <location>
        <begin position="107"/>
        <end position="177"/>
    </location>
</feature>
<dbReference type="SUPFAM" id="SSF53756">
    <property type="entry name" value="UDP-Glycosyltransferase/glycogen phosphorylase"/>
    <property type="match status" value="1"/>
</dbReference>
<feature type="domain" description="Glycosyl transferase family 1" evidence="1">
    <location>
        <begin position="186"/>
        <end position="362"/>
    </location>
</feature>
<comment type="caution">
    <text evidence="3">The sequence shown here is derived from an EMBL/GenBank/DDBJ whole genome shotgun (WGS) entry which is preliminary data.</text>
</comment>
<dbReference type="InterPro" id="IPR001296">
    <property type="entry name" value="Glyco_trans_1"/>
</dbReference>
<dbReference type="SUPFAM" id="SSF48208">
    <property type="entry name" value="Six-hairpin glycosidases"/>
    <property type="match status" value="1"/>
</dbReference>
<dbReference type="CDD" id="cd03822">
    <property type="entry name" value="GT4_mannosyltransferase-like"/>
    <property type="match status" value="1"/>
</dbReference>
<evidence type="ECO:0000313" key="3">
    <source>
        <dbReference type="EMBL" id="PIP34015.1"/>
    </source>
</evidence>
<dbReference type="Gene3D" id="3.40.50.2000">
    <property type="entry name" value="Glycogen Phosphorylase B"/>
    <property type="match status" value="2"/>
</dbReference>
<organism evidence="3 4">
    <name type="scientific">Candidatus Falkowbacteria bacterium CG23_combo_of_CG06-09_8_20_14_all_49_15</name>
    <dbReference type="NCBI Taxonomy" id="1974572"/>
    <lineage>
        <taxon>Bacteria</taxon>
        <taxon>Candidatus Falkowiibacteriota</taxon>
    </lineage>
</organism>
<dbReference type="Proteomes" id="UP000230729">
    <property type="component" value="Unassembled WGS sequence"/>
</dbReference>